<keyword evidence="1" id="KW-0808">Transferase</keyword>
<gene>
    <name evidence="3" type="ORF">ACKI1S_37110</name>
</gene>
<dbReference type="PANTHER" id="PTHR35526:SF3">
    <property type="entry name" value="ANTI-SIGMA-F FACTOR RSBW"/>
    <property type="match status" value="1"/>
</dbReference>
<dbReference type="PANTHER" id="PTHR35526">
    <property type="entry name" value="ANTI-SIGMA-F FACTOR RSBW-RELATED"/>
    <property type="match status" value="1"/>
</dbReference>
<evidence type="ECO:0000313" key="4">
    <source>
        <dbReference type="Proteomes" id="UP001631993"/>
    </source>
</evidence>
<evidence type="ECO:0000313" key="3">
    <source>
        <dbReference type="EMBL" id="MFM9651761.1"/>
    </source>
</evidence>
<keyword evidence="1" id="KW-0723">Serine/threonine-protein kinase</keyword>
<dbReference type="GO" id="GO:0005524">
    <property type="term" value="F:ATP binding"/>
    <property type="evidence" value="ECO:0007669"/>
    <property type="project" value="UniProtKB-KW"/>
</dbReference>
<dbReference type="InterPro" id="IPR003594">
    <property type="entry name" value="HATPase_dom"/>
</dbReference>
<dbReference type="RefSeq" id="WP_369276652.1">
    <property type="nucleotide sequence ID" value="NZ_JBJVMW010000027.1"/>
</dbReference>
<feature type="domain" description="Histidine kinase/HSP90-like ATPase" evidence="2">
    <location>
        <begin position="1"/>
        <end position="98"/>
    </location>
</feature>
<keyword evidence="4" id="KW-1185">Reference proteome</keyword>
<dbReference type="InterPro" id="IPR050267">
    <property type="entry name" value="Anti-sigma-factor_SerPK"/>
</dbReference>
<reference evidence="3 4" key="1">
    <citation type="submission" date="2024-12" db="EMBL/GenBank/DDBJ databases">
        <title>Forecasting of Potato common scab and diversities of Pathogenic streptomyces spp. in china.</title>
        <authorList>
            <person name="Handique U."/>
            <person name="Wu J."/>
        </authorList>
    </citation>
    <scope>NUCLEOTIDE SEQUENCE [LARGE SCALE GENOMIC DNA]</scope>
    <source>
        <strain evidence="3 4">ZRIMU1585</strain>
    </source>
</reference>
<comment type="caution">
    <text evidence="3">The sequence shown here is derived from an EMBL/GenBank/DDBJ whole genome shotgun (WGS) entry which is preliminary data.</text>
</comment>
<dbReference type="EMBL" id="JBJVNE010000023">
    <property type="protein sequence ID" value="MFM9651761.1"/>
    <property type="molecule type" value="Genomic_DNA"/>
</dbReference>
<accession>A0ABW9IUV8</accession>
<dbReference type="Gene3D" id="3.30.565.10">
    <property type="entry name" value="Histidine kinase-like ATPase, C-terminal domain"/>
    <property type="match status" value="1"/>
</dbReference>
<name>A0ABW9IUV8_STRGJ</name>
<proteinExistence type="predicted"/>
<dbReference type="Proteomes" id="UP001631993">
    <property type="component" value="Unassembled WGS sequence"/>
</dbReference>
<evidence type="ECO:0000259" key="2">
    <source>
        <dbReference type="Pfam" id="PF13581"/>
    </source>
</evidence>
<evidence type="ECO:0000256" key="1">
    <source>
        <dbReference type="ARBA" id="ARBA00022527"/>
    </source>
</evidence>
<keyword evidence="3" id="KW-0547">Nucleotide-binding</keyword>
<organism evidence="3 4">
    <name type="scientific">Streptomyces galilaeus</name>
    <dbReference type="NCBI Taxonomy" id="33899"/>
    <lineage>
        <taxon>Bacteria</taxon>
        <taxon>Bacillati</taxon>
        <taxon>Actinomycetota</taxon>
        <taxon>Actinomycetes</taxon>
        <taxon>Kitasatosporales</taxon>
        <taxon>Streptomycetaceae</taxon>
        <taxon>Streptomyces</taxon>
    </lineage>
</organism>
<sequence length="114" mass="11992">MRRIAAARLRYWGLQALTDDVMLIVSELLTNALLHSGTSDIRLNLTAKEGFLRIAVSDGVPSRIAPGPAGQEAESGRGLILVAALAQHHGGTFGTSNQGATAWCTLALPQQEAS</sequence>
<dbReference type="CDD" id="cd16936">
    <property type="entry name" value="HATPase_RsbW-like"/>
    <property type="match status" value="1"/>
</dbReference>
<protein>
    <submittedName>
        <fullName evidence="3">ATP-binding protein</fullName>
    </submittedName>
</protein>
<keyword evidence="1" id="KW-0418">Kinase</keyword>
<dbReference type="SUPFAM" id="SSF55874">
    <property type="entry name" value="ATPase domain of HSP90 chaperone/DNA topoisomerase II/histidine kinase"/>
    <property type="match status" value="1"/>
</dbReference>
<dbReference type="InterPro" id="IPR036890">
    <property type="entry name" value="HATPase_C_sf"/>
</dbReference>
<keyword evidence="3" id="KW-0067">ATP-binding</keyword>
<dbReference type="Pfam" id="PF13581">
    <property type="entry name" value="HATPase_c_2"/>
    <property type="match status" value="1"/>
</dbReference>